<reference evidence="2" key="1">
    <citation type="submission" date="2022-03" db="EMBL/GenBank/DDBJ databases">
        <authorList>
            <person name="Martin C."/>
        </authorList>
    </citation>
    <scope>NUCLEOTIDE SEQUENCE</scope>
</reference>
<feature type="compositionally biased region" description="Basic and acidic residues" evidence="1">
    <location>
        <begin position="186"/>
        <end position="207"/>
    </location>
</feature>
<organism evidence="2 3">
    <name type="scientific">Owenia fusiformis</name>
    <name type="common">Polychaete worm</name>
    <dbReference type="NCBI Taxonomy" id="6347"/>
    <lineage>
        <taxon>Eukaryota</taxon>
        <taxon>Metazoa</taxon>
        <taxon>Spiralia</taxon>
        <taxon>Lophotrochozoa</taxon>
        <taxon>Annelida</taxon>
        <taxon>Polychaeta</taxon>
        <taxon>Sedentaria</taxon>
        <taxon>Canalipalpata</taxon>
        <taxon>Sabellida</taxon>
        <taxon>Oweniida</taxon>
        <taxon>Oweniidae</taxon>
        <taxon>Owenia</taxon>
    </lineage>
</organism>
<evidence type="ECO:0000313" key="2">
    <source>
        <dbReference type="EMBL" id="CAH1784719.1"/>
    </source>
</evidence>
<proteinExistence type="predicted"/>
<sequence>MTEVQEINSLAVFEFGSEFKVDVRLGKYPKPFLLFQQRILNTSELRYFNKSVLLSIKQYVLFRDAIPTLSQFARCVMAGGEEMLIKLDKLLTVYVGRDGYENTYMKMKRTRKNATQSSSGKQSDESDEIKIDWEDFELLKEKIGEINACILTAVKENKENVTSTDDKGTDSGNSGASQKYTLNNKRKGDSYDSDRMVTPKRQSHEVPESQPLSPELFGSQENASLGFDDVTSFGNTKQFYY</sequence>
<accession>A0A8J1T530</accession>
<dbReference type="AlphaFoldDB" id="A0A8J1T530"/>
<name>A0A8J1T530_OWEFU</name>
<gene>
    <name evidence="2" type="ORF">OFUS_LOCUS10866</name>
</gene>
<dbReference type="Proteomes" id="UP000749559">
    <property type="component" value="Unassembled WGS sequence"/>
</dbReference>
<evidence type="ECO:0000313" key="3">
    <source>
        <dbReference type="Proteomes" id="UP000749559"/>
    </source>
</evidence>
<comment type="caution">
    <text evidence="2">The sequence shown here is derived from an EMBL/GenBank/DDBJ whole genome shotgun (WGS) entry which is preliminary data.</text>
</comment>
<feature type="compositionally biased region" description="Polar residues" evidence="1">
    <location>
        <begin position="170"/>
        <end position="183"/>
    </location>
</feature>
<protein>
    <submittedName>
        <fullName evidence="2">Uncharacterized protein</fullName>
    </submittedName>
</protein>
<dbReference type="EMBL" id="CAIIXF020000005">
    <property type="protein sequence ID" value="CAH1784719.1"/>
    <property type="molecule type" value="Genomic_DNA"/>
</dbReference>
<feature type="region of interest" description="Disordered" evidence="1">
    <location>
        <begin position="159"/>
        <end position="220"/>
    </location>
</feature>
<keyword evidence="3" id="KW-1185">Reference proteome</keyword>
<evidence type="ECO:0000256" key="1">
    <source>
        <dbReference type="SAM" id="MobiDB-lite"/>
    </source>
</evidence>
<feature type="compositionally biased region" description="Basic and acidic residues" evidence="1">
    <location>
        <begin position="159"/>
        <end position="169"/>
    </location>
</feature>